<feature type="transmembrane region" description="Helical" evidence="1">
    <location>
        <begin position="89"/>
        <end position="106"/>
    </location>
</feature>
<dbReference type="PANTHER" id="PTHR22911">
    <property type="entry name" value="ACYL-MALONYL CONDENSING ENZYME-RELATED"/>
    <property type="match status" value="1"/>
</dbReference>
<accession>A0A171KTH7</accession>
<dbReference type="GO" id="GO:0016020">
    <property type="term" value="C:membrane"/>
    <property type="evidence" value="ECO:0007669"/>
    <property type="project" value="InterPro"/>
</dbReference>
<feature type="domain" description="EamA" evidence="2">
    <location>
        <begin position="19"/>
        <end position="152"/>
    </location>
</feature>
<feature type="transmembrane region" description="Helical" evidence="1">
    <location>
        <begin position="253"/>
        <end position="273"/>
    </location>
</feature>
<dbReference type="Pfam" id="PF00892">
    <property type="entry name" value="EamA"/>
    <property type="match status" value="2"/>
</dbReference>
<dbReference type="PANTHER" id="PTHR22911:SF103">
    <property type="entry name" value="BLR2811 PROTEIN"/>
    <property type="match status" value="1"/>
</dbReference>
<dbReference type="AlphaFoldDB" id="A0A171KTH7"/>
<dbReference type="SUPFAM" id="SSF103481">
    <property type="entry name" value="Multidrug resistance efflux transporter EmrE"/>
    <property type="match status" value="2"/>
</dbReference>
<dbReference type="RefSeq" id="WP_068369915.1">
    <property type="nucleotide sequence ID" value="NZ_LBNE01000003.1"/>
</dbReference>
<protein>
    <submittedName>
        <fullName evidence="3">Membrane protein</fullName>
    </submittedName>
</protein>
<evidence type="ECO:0000313" key="4">
    <source>
        <dbReference type="Proteomes" id="UP000078084"/>
    </source>
</evidence>
<feature type="transmembrane region" description="Helical" evidence="1">
    <location>
        <begin position="191"/>
        <end position="210"/>
    </location>
</feature>
<dbReference type="EMBL" id="LBNE01000003">
    <property type="protein sequence ID" value="KKO72194.1"/>
    <property type="molecule type" value="Genomic_DNA"/>
</dbReference>
<dbReference type="STRING" id="206506.AAV32_07705"/>
<reference evidence="3 4" key="1">
    <citation type="submission" date="2015-04" db="EMBL/GenBank/DDBJ databases">
        <title>Genome sequence of Kerstersia gyiorum CG1.</title>
        <authorList>
            <person name="Greninger A.L."/>
            <person name="Kozyreva V."/>
            <person name="Chaturvedi V."/>
        </authorList>
    </citation>
    <scope>NUCLEOTIDE SEQUENCE [LARGE SCALE GENOMIC DNA]</scope>
    <source>
        <strain evidence="3 4">CG1</strain>
    </source>
</reference>
<feature type="transmembrane region" description="Helical" evidence="1">
    <location>
        <begin position="279"/>
        <end position="301"/>
    </location>
</feature>
<comment type="caution">
    <text evidence="3">The sequence shown here is derived from an EMBL/GenBank/DDBJ whole genome shotgun (WGS) entry which is preliminary data.</text>
</comment>
<feature type="transmembrane region" description="Helical" evidence="1">
    <location>
        <begin position="222"/>
        <end position="241"/>
    </location>
</feature>
<dbReference type="InterPro" id="IPR037185">
    <property type="entry name" value="EmrE-like"/>
</dbReference>
<dbReference type="Proteomes" id="UP000078084">
    <property type="component" value="Unassembled WGS sequence"/>
</dbReference>
<feature type="domain" description="EamA" evidence="2">
    <location>
        <begin position="161"/>
        <end position="291"/>
    </location>
</feature>
<organism evidence="3 4">
    <name type="scientific">Kerstersia gyiorum</name>
    <dbReference type="NCBI Taxonomy" id="206506"/>
    <lineage>
        <taxon>Bacteria</taxon>
        <taxon>Pseudomonadati</taxon>
        <taxon>Pseudomonadota</taxon>
        <taxon>Betaproteobacteria</taxon>
        <taxon>Burkholderiales</taxon>
        <taxon>Alcaligenaceae</taxon>
        <taxon>Kerstersia</taxon>
    </lineage>
</organism>
<keyword evidence="1" id="KW-0812">Transmembrane</keyword>
<keyword evidence="1" id="KW-0472">Membrane</keyword>
<evidence type="ECO:0000313" key="3">
    <source>
        <dbReference type="EMBL" id="KKO72194.1"/>
    </source>
</evidence>
<feature type="transmembrane region" description="Helical" evidence="1">
    <location>
        <begin position="46"/>
        <end position="68"/>
    </location>
</feature>
<name>A0A171KTH7_9BURK</name>
<proteinExistence type="predicted"/>
<sequence>MKPVSAPFNTSLPATRYLSGILLLVASTATLSTLDASSKWLMLAGMPVLLTAWVRYLIHVVLVLALVLPKQGLTVMRSSQPVPQLVRGLLMLLTTLCAFTTLRYLPQAEATAIIFLAPLIMLGAAPWLLREPPKRSRWIAALAGFIGVLFIVRPGSGLDPIGVLYGILTACFLAGQFIVTRRLANDHALTSLIWSGLFGTIALTLTLFFFQDAWQPLWDAPLFYWLPLLATGVFGALGHLLQIQAYRSAPASVLAPFNYAHILGACAWGWIIYRHMPDAWSWVGIGIICSSGIAIGILEWYSARKRQLHKQS</sequence>
<keyword evidence="1" id="KW-1133">Transmembrane helix</keyword>
<gene>
    <name evidence="3" type="ORF">AAV32_07705</name>
</gene>
<evidence type="ECO:0000256" key="1">
    <source>
        <dbReference type="SAM" id="Phobius"/>
    </source>
</evidence>
<evidence type="ECO:0000259" key="2">
    <source>
        <dbReference type="Pfam" id="PF00892"/>
    </source>
</evidence>
<feature type="transmembrane region" description="Helical" evidence="1">
    <location>
        <begin position="112"/>
        <end position="129"/>
    </location>
</feature>
<keyword evidence="4" id="KW-1185">Reference proteome</keyword>
<dbReference type="InterPro" id="IPR000620">
    <property type="entry name" value="EamA_dom"/>
</dbReference>
<feature type="transmembrane region" description="Helical" evidence="1">
    <location>
        <begin position="161"/>
        <end position="179"/>
    </location>
</feature>
<feature type="transmembrane region" description="Helical" evidence="1">
    <location>
        <begin position="138"/>
        <end position="155"/>
    </location>
</feature>